<evidence type="ECO:0000313" key="4">
    <source>
        <dbReference type="Proteomes" id="UP001359886"/>
    </source>
</evidence>
<name>A0AAW9RJI0_9GAMM</name>
<sequence length="365" mass="40049">MEIRNKQDVRDMARGAAFLGVGGGGDPYVGQLMLQQEVLKGRYPRVIKADELDDDARVLSVCGIGSPPVLVEHLLSSRLLSELMDRMEEHLGYSIDALISAEIGGLNSVMTLGVAAQRDLPLIDADGMGRAFPKLELVTFSVYGCPASPVMIMDELGNMAIVQSRDDATAEMMSRAISSSLGAMVYSALYPMTGRQVKDFAVHDTISLCYSIGKCIRESREELDNPFDGLLALLNRPEEGRHCRLLFDGKIVDLVHEIRDAWHFGTITMEANGNPDDVMVVEMQNEYLAARHNGKTVTMVPDLLCILDAETAEPITGERLKYGQRIKVVGLSAAPIMRRPECLAVFGPGGFGYKEEFKPIEELNP</sequence>
<proteinExistence type="predicted"/>
<dbReference type="EMBL" id="JAZHOG010000005">
    <property type="protein sequence ID" value="MEJ8567686.1"/>
    <property type="molecule type" value="Genomic_DNA"/>
</dbReference>
<dbReference type="Proteomes" id="UP001359886">
    <property type="component" value="Unassembled WGS sequence"/>
</dbReference>
<organism evidence="3 4">
    <name type="scientific">Elongatibacter sediminis</name>
    <dbReference type="NCBI Taxonomy" id="3119006"/>
    <lineage>
        <taxon>Bacteria</taxon>
        <taxon>Pseudomonadati</taxon>
        <taxon>Pseudomonadota</taxon>
        <taxon>Gammaproteobacteria</taxon>
        <taxon>Chromatiales</taxon>
        <taxon>Wenzhouxiangellaceae</taxon>
        <taxon>Elongatibacter</taxon>
    </lineage>
</organism>
<dbReference type="SUPFAM" id="SSF160991">
    <property type="entry name" value="CV3147-like"/>
    <property type="match status" value="1"/>
</dbReference>
<dbReference type="Gene3D" id="2.40.390.10">
    <property type="entry name" value="CV3147-like"/>
    <property type="match status" value="1"/>
</dbReference>
<evidence type="ECO:0000259" key="2">
    <source>
        <dbReference type="Pfam" id="PF20906"/>
    </source>
</evidence>
<gene>
    <name evidence="3" type="ORF">V3330_08630</name>
</gene>
<feature type="domain" description="S-Me-THD N-terminal" evidence="1">
    <location>
        <begin position="7"/>
        <end position="163"/>
    </location>
</feature>
<dbReference type="InterPro" id="IPR024071">
    <property type="entry name" value="S-Me-THD_C_sf"/>
</dbReference>
<accession>A0AAW9RJI0</accession>
<feature type="domain" description="S-Me-THD-like C-terminal" evidence="2">
    <location>
        <begin position="166"/>
        <end position="360"/>
    </location>
</feature>
<comment type="caution">
    <text evidence="3">The sequence shown here is derived from an EMBL/GenBank/DDBJ whole genome shotgun (WGS) entry which is preliminary data.</text>
</comment>
<dbReference type="Gene3D" id="3.40.1610.10">
    <property type="entry name" value="CV3147-like domain"/>
    <property type="match status" value="1"/>
</dbReference>
<dbReference type="Pfam" id="PF06032">
    <property type="entry name" value="S-Me-THD_N"/>
    <property type="match status" value="1"/>
</dbReference>
<evidence type="ECO:0000313" key="3">
    <source>
        <dbReference type="EMBL" id="MEJ8567686.1"/>
    </source>
</evidence>
<dbReference type="InterPro" id="IPR010318">
    <property type="entry name" value="S-Me-THD_N"/>
</dbReference>
<dbReference type="InterPro" id="IPR027479">
    <property type="entry name" value="S-Me-THD_N_sf"/>
</dbReference>
<reference evidence="3 4" key="1">
    <citation type="submission" date="2024-02" db="EMBL/GenBank/DDBJ databases">
        <title>A novel Wenzhouxiangellaceae bacterium, isolated from coastal sediments.</title>
        <authorList>
            <person name="Du Z.-J."/>
            <person name="Ye Y.-Q."/>
            <person name="Zhang X.-Y."/>
        </authorList>
    </citation>
    <scope>NUCLEOTIDE SEQUENCE [LARGE SCALE GENOMIC DNA]</scope>
    <source>
        <strain evidence="3 4">CH-27</strain>
    </source>
</reference>
<dbReference type="InterPro" id="IPR048350">
    <property type="entry name" value="S-Me-THD-like_C"/>
</dbReference>
<protein>
    <submittedName>
        <fullName evidence="3">DUF917 domain-containing protein</fullName>
    </submittedName>
</protein>
<evidence type="ECO:0000259" key="1">
    <source>
        <dbReference type="Pfam" id="PF06032"/>
    </source>
</evidence>
<dbReference type="RefSeq" id="WP_354695011.1">
    <property type="nucleotide sequence ID" value="NZ_JAZHOG010000005.1"/>
</dbReference>
<keyword evidence="4" id="KW-1185">Reference proteome</keyword>
<dbReference type="Pfam" id="PF20906">
    <property type="entry name" value="S-Me-THD_C"/>
    <property type="match status" value="1"/>
</dbReference>
<dbReference type="AlphaFoldDB" id="A0AAW9RJI0"/>